<gene>
    <name evidence="1" type="ORF">P7K49_027965</name>
</gene>
<comment type="caution">
    <text evidence="1">The sequence shown here is derived from an EMBL/GenBank/DDBJ whole genome shotgun (WGS) entry which is preliminary data.</text>
</comment>
<evidence type="ECO:0000313" key="2">
    <source>
        <dbReference type="Proteomes" id="UP001266305"/>
    </source>
</evidence>
<name>A0ABQ9UAY2_SAGOE</name>
<organism evidence="1 2">
    <name type="scientific">Saguinus oedipus</name>
    <name type="common">Cotton-top tamarin</name>
    <name type="synonym">Oedipomidas oedipus</name>
    <dbReference type="NCBI Taxonomy" id="9490"/>
    <lineage>
        <taxon>Eukaryota</taxon>
        <taxon>Metazoa</taxon>
        <taxon>Chordata</taxon>
        <taxon>Craniata</taxon>
        <taxon>Vertebrata</taxon>
        <taxon>Euteleostomi</taxon>
        <taxon>Mammalia</taxon>
        <taxon>Eutheria</taxon>
        <taxon>Euarchontoglires</taxon>
        <taxon>Primates</taxon>
        <taxon>Haplorrhini</taxon>
        <taxon>Platyrrhini</taxon>
        <taxon>Cebidae</taxon>
        <taxon>Callitrichinae</taxon>
        <taxon>Saguinus</taxon>
    </lineage>
</organism>
<sequence>MPHCKLSSLRPLNGGGLAAAAPVPLQEGCPHEELCEHPSIAVFLTDSGRGAARCFTFTSGSASKHMGRPMPFKLQSDILLLFSITCHSPPRELLQKRTLRSLGR</sequence>
<proteinExistence type="predicted"/>
<accession>A0ABQ9UAY2</accession>
<dbReference type="Proteomes" id="UP001266305">
    <property type="component" value="Unassembled WGS sequence"/>
</dbReference>
<evidence type="ECO:0000313" key="1">
    <source>
        <dbReference type="EMBL" id="KAK2094227.1"/>
    </source>
</evidence>
<keyword evidence="2" id="KW-1185">Reference proteome</keyword>
<protein>
    <submittedName>
        <fullName evidence="1">Uncharacterized protein</fullName>
    </submittedName>
</protein>
<dbReference type="EMBL" id="JASSZA010000014">
    <property type="protein sequence ID" value="KAK2094227.1"/>
    <property type="molecule type" value="Genomic_DNA"/>
</dbReference>
<reference evidence="1 2" key="1">
    <citation type="submission" date="2023-05" db="EMBL/GenBank/DDBJ databases">
        <title>B98-5 Cell Line De Novo Hybrid Assembly: An Optical Mapping Approach.</title>
        <authorList>
            <person name="Kananen K."/>
            <person name="Auerbach J.A."/>
            <person name="Kautto E."/>
            <person name="Blachly J.S."/>
        </authorList>
    </citation>
    <scope>NUCLEOTIDE SEQUENCE [LARGE SCALE GENOMIC DNA]</scope>
    <source>
        <strain evidence="1">B95-8</strain>
        <tissue evidence="1">Cell line</tissue>
    </source>
</reference>